<organism evidence="2 3">
    <name type="scientific">Gymnopus androsaceus JB14</name>
    <dbReference type="NCBI Taxonomy" id="1447944"/>
    <lineage>
        <taxon>Eukaryota</taxon>
        <taxon>Fungi</taxon>
        <taxon>Dikarya</taxon>
        <taxon>Basidiomycota</taxon>
        <taxon>Agaricomycotina</taxon>
        <taxon>Agaricomycetes</taxon>
        <taxon>Agaricomycetidae</taxon>
        <taxon>Agaricales</taxon>
        <taxon>Marasmiineae</taxon>
        <taxon>Omphalotaceae</taxon>
        <taxon>Gymnopus</taxon>
    </lineage>
</organism>
<feature type="compositionally biased region" description="Polar residues" evidence="1">
    <location>
        <begin position="40"/>
        <end position="49"/>
    </location>
</feature>
<evidence type="ECO:0000256" key="1">
    <source>
        <dbReference type="SAM" id="MobiDB-lite"/>
    </source>
</evidence>
<feature type="region of interest" description="Disordered" evidence="1">
    <location>
        <begin position="86"/>
        <end position="168"/>
    </location>
</feature>
<protein>
    <submittedName>
        <fullName evidence="2">Uncharacterized protein</fullName>
    </submittedName>
</protein>
<sequence>MTESQRSSYSSPAYSQSQPPLLYMDSQSQDSEPFIETPIVTPNGSLQWKDTSHIPIPELDALSRLSASGIPEAKRLPAWPGSEAELTLPQLSSPPPPVRLASQALPGASRPTKRQRLTPPESPSPLTRGAPAFSSSTHDPSDTSVPVVTGPSLPPTPRYHLRHRRGTATEPEPRLLHLIALLVHRRILRECEGHSLCSLPSQSHLRRMGIEVGRVAPGLM</sequence>
<feature type="compositionally biased region" description="Low complexity" evidence="1">
    <location>
        <begin position="1"/>
        <end position="20"/>
    </location>
</feature>
<keyword evidence="3" id="KW-1185">Reference proteome</keyword>
<dbReference type="EMBL" id="ML769386">
    <property type="protein sequence ID" value="KAE9409967.1"/>
    <property type="molecule type" value="Genomic_DNA"/>
</dbReference>
<name>A0A6A4IMB0_9AGAR</name>
<gene>
    <name evidence="2" type="ORF">BT96DRAFT_462311</name>
</gene>
<feature type="region of interest" description="Disordered" evidence="1">
    <location>
        <begin position="1"/>
        <end position="51"/>
    </location>
</feature>
<dbReference type="OrthoDB" id="3232876at2759"/>
<proteinExistence type="predicted"/>
<dbReference type="AlphaFoldDB" id="A0A6A4IMB0"/>
<evidence type="ECO:0000313" key="3">
    <source>
        <dbReference type="Proteomes" id="UP000799118"/>
    </source>
</evidence>
<reference evidence="2" key="1">
    <citation type="journal article" date="2019" name="Environ. Microbiol.">
        <title>Fungal ecological strategies reflected in gene transcription - a case study of two litter decomposers.</title>
        <authorList>
            <person name="Barbi F."/>
            <person name="Kohler A."/>
            <person name="Barry K."/>
            <person name="Baskaran P."/>
            <person name="Daum C."/>
            <person name="Fauchery L."/>
            <person name="Ihrmark K."/>
            <person name="Kuo A."/>
            <person name="LaButti K."/>
            <person name="Lipzen A."/>
            <person name="Morin E."/>
            <person name="Grigoriev I.V."/>
            <person name="Henrissat B."/>
            <person name="Lindahl B."/>
            <person name="Martin F."/>
        </authorList>
    </citation>
    <scope>NUCLEOTIDE SEQUENCE</scope>
    <source>
        <strain evidence="2">JB14</strain>
    </source>
</reference>
<evidence type="ECO:0000313" key="2">
    <source>
        <dbReference type="EMBL" id="KAE9409967.1"/>
    </source>
</evidence>
<feature type="compositionally biased region" description="Polar residues" evidence="1">
    <location>
        <begin position="133"/>
        <end position="146"/>
    </location>
</feature>
<accession>A0A6A4IMB0</accession>
<dbReference type="Proteomes" id="UP000799118">
    <property type="component" value="Unassembled WGS sequence"/>
</dbReference>